<dbReference type="AlphaFoldDB" id="A0A6A6FKM6"/>
<feature type="non-terminal residue" evidence="2">
    <location>
        <position position="410"/>
    </location>
</feature>
<accession>A0A6A6FKM6</accession>
<sequence length="410" mass="46273">MAAKTTAAAIFEGLKGSWRLRRSLNSQLAGFPSGTFEGIAKFTPRTPTAHSAAGELVYSEQGELKTDNGFTLKANRKYVYRYDADEDKISAWFIKEDTKAQDGAEEVDYLFHDLEIDSKGNGVAGRGEHLCELDMYWAYYEFRLPKVAEVGDDEKMNVFGVRPRLTALGRISPFCTELAMVVVSNESPPTSLSGQTEDAPELDLITHTEEKLGQILGQLHNLRELYIRVRGGPTWPGPSPTETTLIALRLALQRARLPKLRTLLLDPVHAAGLLYLRWAGFGAFSTSLYCSRHIELPSTHIWTNLTELDLRIRNPAVTRNLSDNQMMMFLQVLEDYLRSFHLTLRCLRFVWLDAPGPSPLIFGDLLERRHLIWRSLQEFCYGNINGIKQSLEVLPVRMPSVKSVKVLRSS</sequence>
<gene>
    <name evidence="2" type="ORF">CERZMDRAFT_14627</name>
</gene>
<keyword evidence="3" id="KW-1185">Reference proteome</keyword>
<dbReference type="Pfam" id="PF19834">
    <property type="entry name" value="DUF6314"/>
    <property type="match status" value="1"/>
</dbReference>
<reference evidence="2" key="1">
    <citation type="journal article" date="2020" name="Stud. Mycol.">
        <title>101 Dothideomycetes genomes: a test case for predicting lifestyles and emergence of pathogens.</title>
        <authorList>
            <person name="Haridas S."/>
            <person name="Albert R."/>
            <person name="Binder M."/>
            <person name="Bloem J."/>
            <person name="Labutti K."/>
            <person name="Salamov A."/>
            <person name="Andreopoulos B."/>
            <person name="Baker S."/>
            <person name="Barry K."/>
            <person name="Bills G."/>
            <person name="Bluhm B."/>
            <person name="Cannon C."/>
            <person name="Castanera R."/>
            <person name="Culley D."/>
            <person name="Daum C."/>
            <person name="Ezra D."/>
            <person name="Gonzalez J."/>
            <person name="Henrissat B."/>
            <person name="Kuo A."/>
            <person name="Liang C."/>
            <person name="Lipzen A."/>
            <person name="Lutzoni F."/>
            <person name="Magnuson J."/>
            <person name="Mondo S."/>
            <person name="Nolan M."/>
            <person name="Ohm R."/>
            <person name="Pangilinan J."/>
            <person name="Park H.-J."/>
            <person name="Ramirez L."/>
            <person name="Alfaro M."/>
            <person name="Sun H."/>
            <person name="Tritt A."/>
            <person name="Yoshinaga Y."/>
            <person name="Zwiers L.-H."/>
            <person name="Turgeon B."/>
            <person name="Goodwin S."/>
            <person name="Spatafora J."/>
            <person name="Crous P."/>
            <person name="Grigoriev I."/>
        </authorList>
    </citation>
    <scope>NUCLEOTIDE SEQUENCE</scope>
    <source>
        <strain evidence="2">SCOH1-5</strain>
    </source>
</reference>
<organism evidence="2 3">
    <name type="scientific">Cercospora zeae-maydis SCOH1-5</name>
    <dbReference type="NCBI Taxonomy" id="717836"/>
    <lineage>
        <taxon>Eukaryota</taxon>
        <taxon>Fungi</taxon>
        <taxon>Dikarya</taxon>
        <taxon>Ascomycota</taxon>
        <taxon>Pezizomycotina</taxon>
        <taxon>Dothideomycetes</taxon>
        <taxon>Dothideomycetidae</taxon>
        <taxon>Mycosphaerellales</taxon>
        <taxon>Mycosphaerellaceae</taxon>
        <taxon>Cercospora</taxon>
    </lineage>
</organism>
<dbReference type="EMBL" id="ML992670">
    <property type="protein sequence ID" value="KAF2213768.1"/>
    <property type="molecule type" value="Genomic_DNA"/>
</dbReference>
<dbReference type="OrthoDB" id="66881at2759"/>
<dbReference type="Proteomes" id="UP000799539">
    <property type="component" value="Unassembled WGS sequence"/>
</dbReference>
<evidence type="ECO:0000313" key="2">
    <source>
        <dbReference type="EMBL" id="KAF2213768.1"/>
    </source>
</evidence>
<dbReference type="InterPro" id="IPR045632">
    <property type="entry name" value="DUF6314"/>
</dbReference>
<name>A0A6A6FKM6_9PEZI</name>
<proteinExistence type="predicted"/>
<protein>
    <recommendedName>
        <fullName evidence="1">DUF6314 domain-containing protein</fullName>
    </recommendedName>
</protein>
<evidence type="ECO:0000259" key="1">
    <source>
        <dbReference type="Pfam" id="PF19834"/>
    </source>
</evidence>
<feature type="domain" description="DUF6314" evidence="1">
    <location>
        <begin position="14"/>
        <end position="145"/>
    </location>
</feature>
<evidence type="ECO:0000313" key="3">
    <source>
        <dbReference type="Proteomes" id="UP000799539"/>
    </source>
</evidence>